<dbReference type="AlphaFoldDB" id="A0A1M7XWH5"/>
<evidence type="ECO:0000313" key="1">
    <source>
        <dbReference type="EMBL" id="SHO43114.1"/>
    </source>
</evidence>
<accession>A0A1M7XWH5</accession>
<protein>
    <submittedName>
        <fullName evidence="1">Uncharacterized protein</fullName>
    </submittedName>
</protein>
<keyword evidence="2" id="KW-1185">Reference proteome</keyword>
<sequence>MMISVARTAFIHLNCNLIFFDPFNKATRQPFTPAQLGYGVEQDVSLVI</sequence>
<dbReference type="EMBL" id="FRFE01000001">
    <property type="protein sequence ID" value="SHO43114.1"/>
    <property type="molecule type" value="Genomic_DNA"/>
</dbReference>
<dbReference type="Proteomes" id="UP000184603">
    <property type="component" value="Unassembled WGS sequence"/>
</dbReference>
<proteinExistence type="predicted"/>
<gene>
    <name evidence="1" type="ORF">SAMN02745220_00301</name>
</gene>
<name>A0A1M7XWH5_9BACT</name>
<dbReference type="STRING" id="1121416.SAMN02745220_00301"/>
<evidence type="ECO:0000313" key="2">
    <source>
        <dbReference type="Proteomes" id="UP000184603"/>
    </source>
</evidence>
<reference evidence="1 2" key="1">
    <citation type="submission" date="2016-12" db="EMBL/GenBank/DDBJ databases">
        <authorList>
            <person name="Song W.-J."/>
            <person name="Kurnit D.M."/>
        </authorList>
    </citation>
    <scope>NUCLEOTIDE SEQUENCE [LARGE SCALE GENOMIC DNA]</scope>
    <source>
        <strain evidence="1 2">DSM 18488</strain>
    </source>
</reference>
<organism evidence="1 2">
    <name type="scientific">Desulfopila aestuarii DSM 18488</name>
    <dbReference type="NCBI Taxonomy" id="1121416"/>
    <lineage>
        <taxon>Bacteria</taxon>
        <taxon>Pseudomonadati</taxon>
        <taxon>Thermodesulfobacteriota</taxon>
        <taxon>Desulfobulbia</taxon>
        <taxon>Desulfobulbales</taxon>
        <taxon>Desulfocapsaceae</taxon>
        <taxon>Desulfopila</taxon>
    </lineage>
</organism>